<dbReference type="OMA" id="DIPKTHY"/>
<dbReference type="PANTHER" id="PTHR19446">
    <property type="entry name" value="REVERSE TRANSCRIPTASES"/>
    <property type="match status" value="1"/>
</dbReference>
<protein>
    <submittedName>
        <fullName evidence="1">GH23903</fullName>
    </submittedName>
</protein>
<accession>B4K0V9</accession>
<dbReference type="STRING" id="7222.B4K0V9"/>
<dbReference type="eggNOG" id="KOG1075">
    <property type="taxonomic scope" value="Eukaryota"/>
</dbReference>
<evidence type="ECO:0000313" key="1">
    <source>
        <dbReference type="EMBL" id="EDV94243.1"/>
    </source>
</evidence>
<proteinExistence type="predicted"/>
<dbReference type="HOGENOM" id="CLU_056246_0_0_1"/>
<evidence type="ECO:0000313" key="2">
    <source>
        <dbReference type="Proteomes" id="UP000001070"/>
    </source>
</evidence>
<reference evidence="1 2" key="1">
    <citation type="journal article" date="2007" name="Nature">
        <title>Evolution of genes and genomes on the Drosophila phylogeny.</title>
        <authorList>
            <consortium name="Drosophila 12 Genomes Consortium"/>
            <person name="Clark A.G."/>
            <person name="Eisen M.B."/>
            <person name="Smith D.R."/>
            <person name="Bergman C.M."/>
            <person name="Oliver B."/>
            <person name="Markow T.A."/>
            <person name="Kaufman T.C."/>
            <person name="Kellis M."/>
            <person name="Gelbart W."/>
            <person name="Iyer V.N."/>
            <person name="Pollard D.A."/>
            <person name="Sackton T.B."/>
            <person name="Larracuente A.M."/>
            <person name="Singh N.D."/>
            <person name="Abad J.P."/>
            <person name="Abt D.N."/>
            <person name="Adryan B."/>
            <person name="Aguade M."/>
            <person name="Akashi H."/>
            <person name="Anderson W.W."/>
            <person name="Aquadro C.F."/>
            <person name="Ardell D.H."/>
            <person name="Arguello R."/>
            <person name="Artieri C.G."/>
            <person name="Barbash D.A."/>
            <person name="Barker D."/>
            <person name="Barsanti P."/>
            <person name="Batterham P."/>
            <person name="Batzoglou S."/>
            <person name="Begun D."/>
            <person name="Bhutkar A."/>
            <person name="Blanco E."/>
            <person name="Bosak S.A."/>
            <person name="Bradley R.K."/>
            <person name="Brand A.D."/>
            <person name="Brent M.R."/>
            <person name="Brooks A.N."/>
            <person name="Brown R.H."/>
            <person name="Butlin R.K."/>
            <person name="Caggese C."/>
            <person name="Calvi B.R."/>
            <person name="Bernardo de Carvalho A."/>
            <person name="Caspi A."/>
            <person name="Castrezana S."/>
            <person name="Celniker S.E."/>
            <person name="Chang J.L."/>
            <person name="Chapple C."/>
            <person name="Chatterji S."/>
            <person name="Chinwalla A."/>
            <person name="Civetta A."/>
            <person name="Clifton S.W."/>
            <person name="Comeron J.M."/>
            <person name="Costello J.C."/>
            <person name="Coyne J.A."/>
            <person name="Daub J."/>
            <person name="David R.G."/>
            <person name="Delcher A.L."/>
            <person name="Delehaunty K."/>
            <person name="Do C.B."/>
            <person name="Ebling H."/>
            <person name="Edwards K."/>
            <person name="Eickbush T."/>
            <person name="Evans J.D."/>
            <person name="Filipski A."/>
            <person name="Findeiss S."/>
            <person name="Freyhult E."/>
            <person name="Fulton L."/>
            <person name="Fulton R."/>
            <person name="Garcia A.C."/>
            <person name="Gardiner A."/>
            <person name="Garfield D.A."/>
            <person name="Garvin B.E."/>
            <person name="Gibson G."/>
            <person name="Gilbert D."/>
            <person name="Gnerre S."/>
            <person name="Godfrey J."/>
            <person name="Good R."/>
            <person name="Gotea V."/>
            <person name="Gravely B."/>
            <person name="Greenberg A.J."/>
            <person name="Griffiths-Jones S."/>
            <person name="Gross S."/>
            <person name="Guigo R."/>
            <person name="Gustafson E.A."/>
            <person name="Haerty W."/>
            <person name="Hahn M.W."/>
            <person name="Halligan D.L."/>
            <person name="Halpern A.L."/>
            <person name="Halter G.M."/>
            <person name="Han M.V."/>
            <person name="Heger A."/>
            <person name="Hillier L."/>
            <person name="Hinrichs A.S."/>
            <person name="Holmes I."/>
            <person name="Hoskins R.A."/>
            <person name="Hubisz M.J."/>
            <person name="Hultmark D."/>
            <person name="Huntley M.A."/>
            <person name="Jaffe D.B."/>
            <person name="Jagadeeshan S."/>
            <person name="Jeck W.R."/>
            <person name="Johnson J."/>
            <person name="Jones C.D."/>
            <person name="Jordan W.C."/>
            <person name="Karpen G.H."/>
            <person name="Kataoka E."/>
            <person name="Keightley P.D."/>
            <person name="Kheradpour P."/>
            <person name="Kirkness E.F."/>
            <person name="Koerich L.B."/>
            <person name="Kristiansen K."/>
            <person name="Kudrna D."/>
            <person name="Kulathinal R.J."/>
            <person name="Kumar S."/>
            <person name="Kwok R."/>
            <person name="Lander E."/>
            <person name="Langley C.H."/>
            <person name="Lapoint R."/>
            <person name="Lazzaro B.P."/>
            <person name="Lee S.J."/>
            <person name="Levesque L."/>
            <person name="Li R."/>
            <person name="Lin C.F."/>
            <person name="Lin M.F."/>
            <person name="Lindblad-Toh K."/>
            <person name="Llopart A."/>
            <person name="Long M."/>
            <person name="Low L."/>
            <person name="Lozovsky E."/>
            <person name="Lu J."/>
            <person name="Luo M."/>
            <person name="Machado C.A."/>
            <person name="Makalowski W."/>
            <person name="Marzo M."/>
            <person name="Matsuda M."/>
            <person name="Matzkin L."/>
            <person name="McAllister B."/>
            <person name="McBride C.S."/>
            <person name="McKernan B."/>
            <person name="McKernan K."/>
            <person name="Mendez-Lago M."/>
            <person name="Minx P."/>
            <person name="Mollenhauer M.U."/>
            <person name="Montooth K."/>
            <person name="Mount S.M."/>
            <person name="Mu X."/>
            <person name="Myers E."/>
            <person name="Negre B."/>
            <person name="Newfeld S."/>
            <person name="Nielsen R."/>
            <person name="Noor M.A."/>
            <person name="O'Grady P."/>
            <person name="Pachter L."/>
            <person name="Papaceit M."/>
            <person name="Parisi M.J."/>
            <person name="Parisi M."/>
            <person name="Parts L."/>
            <person name="Pedersen J.S."/>
            <person name="Pesole G."/>
            <person name="Phillippy A.M."/>
            <person name="Ponting C.P."/>
            <person name="Pop M."/>
            <person name="Porcelli D."/>
            <person name="Powell J.R."/>
            <person name="Prohaska S."/>
            <person name="Pruitt K."/>
            <person name="Puig M."/>
            <person name="Quesneville H."/>
            <person name="Ram K.R."/>
            <person name="Rand D."/>
            <person name="Rasmussen M.D."/>
            <person name="Reed L.K."/>
            <person name="Reenan R."/>
            <person name="Reily A."/>
            <person name="Remington K.A."/>
            <person name="Rieger T.T."/>
            <person name="Ritchie M.G."/>
            <person name="Robin C."/>
            <person name="Rogers Y.H."/>
            <person name="Rohde C."/>
            <person name="Rozas J."/>
            <person name="Rubenfield M.J."/>
            <person name="Ruiz A."/>
            <person name="Russo S."/>
            <person name="Salzberg S.L."/>
            <person name="Sanchez-Gracia A."/>
            <person name="Saranga D.J."/>
            <person name="Sato H."/>
            <person name="Schaeffer S.W."/>
            <person name="Schatz M.C."/>
            <person name="Schlenke T."/>
            <person name="Schwartz R."/>
            <person name="Segarra C."/>
            <person name="Singh R.S."/>
            <person name="Sirot L."/>
            <person name="Sirota M."/>
            <person name="Sisneros N.B."/>
            <person name="Smith C.D."/>
            <person name="Smith T.F."/>
            <person name="Spieth J."/>
            <person name="Stage D.E."/>
            <person name="Stark A."/>
            <person name="Stephan W."/>
            <person name="Strausberg R.L."/>
            <person name="Strempel S."/>
            <person name="Sturgill D."/>
            <person name="Sutton G."/>
            <person name="Sutton G.G."/>
            <person name="Tao W."/>
            <person name="Teichmann S."/>
            <person name="Tobari Y.N."/>
            <person name="Tomimura Y."/>
            <person name="Tsolas J.M."/>
            <person name="Valente V.L."/>
            <person name="Venter E."/>
            <person name="Venter J.C."/>
            <person name="Vicario S."/>
            <person name="Vieira F.G."/>
            <person name="Vilella A.J."/>
            <person name="Villasante A."/>
            <person name="Walenz B."/>
            <person name="Wang J."/>
            <person name="Wasserman M."/>
            <person name="Watts T."/>
            <person name="Wilson D."/>
            <person name="Wilson R.K."/>
            <person name="Wing R.A."/>
            <person name="Wolfner M.F."/>
            <person name="Wong A."/>
            <person name="Wong G.K."/>
            <person name="Wu C.I."/>
            <person name="Wu G."/>
            <person name="Yamamoto D."/>
            <person name="Yang H.P."/>
            <person name="Yang S.P."/>
            <person name="Yorke J.A."/>
            <person name="Yoshida K."/>
            <person name="Zdobnov E."/>
            <person name="Zhang P."/>
            <person name="Zhang Y."/>
            <person name="Zimin A.V."/>
            <person name="Baldwin J."/>
            <person name="Abdouelleil A."/>
            <person name="Abdulkadir J."/>
            <person name="Abebe A."/>
            <person name="Abera B."/>
            <person name="Abreu J."/>
            <person name="Acer S.C."/>
            <person name="Aftuck L."/>
            <person name="Alexander A."/>
            <person name="An P."/>
            <person name="Anderson E."/>
            <person name="Anderson S."/>
            <person name="Arachi H."/>
            <person name="Azer M."/>
            <person name="Bachantsang P."/>
            <person name="Barry A."/>
            <person name="Bayul T."/>
            <person name="Berlin A."/>
            <person name="Bessette D."/>
            <person name="Bloom T."/>
            <person name="Blye J."/>
            <person name="Boguslavskiy L."/>
            <person name="Bonnet C."/>
            <person name="Boukhgalter B."/>
            <person name="Bourzgui I."/>
            <person name="Brown A."/>
            <person name="Cahill P."/>
            <person name="Channer S."/>
            <person name="Cheshatsang Y."/>
            <person name="Chuda L."/>
            <person name="Citroen M."/>
            <person name="Collymore A."/>
            <person name="Cooke P."/>
            <person name="Costello M."/>
            <person name="D'Aco K."/>
            <person name="Daza R."/>
            <person name="De Haan G."/>
            <person name="DeGray S."/>
            <person name="DeMaso C."/>
            <person name="Dhargay N."/>
            <person name="Dooley K."/>
            <person name="Dooley E."/>
            <person name="Doricent M."/>
            <person name="Dorje P."/>
            <person name="Dorjee K."/>
            <person name="Dupes A."/>
            <person name="Elong R."/>
            <person name="Falk J."/>
            <person name="Farina A."/>
            <person name="Faro S."/>
            <person name="Ferguson D."/>
            <person name="Fisher S."/>
            <person name="Foley C.D."/>
            <person name="Franke A."/>
            <person name="Friedrich D."/>
            <person name="Gadbois L."/>
            <person name="Gearin G."/>
            <person name="Gearin C.R."/>
            <person name="Giannoukos G."/>
            <person name="Goode T."/>
            <person name="Graham J."/>
            <person name="Grandbois E."/>
            <person name="Grewal S."/>
            <person name="Gyaltsen K."/>
            <person name="Hafez N."/>
            <person name="Hagos B."/>
            <person name="Hall J."/>
            <person name="Henson C."/>
            <person name="Hollinger A."/>
            <person name="Honan T."/>
            <person name="Huard M.D."/>
            <person name="Hughes L."/>
            <person name="Hurhula B."/>
            <person name="Husby M.E."/>
            <person name="Kamat A."/>
            <person name="Kanga B."/>
            <person name="Kashin S."/>
            <person name="Khazanovich D."/>
            <person name="Kisner P."/>
            <person name="Lance K."/>
            <person name="Lara M."/>
            <person name="Lee W."/>
            <person name="Lennon N."/>
            <person name="Letendre F."/>
            <person name="LeVine R."/>
            <person name="Lipovsky A."/>
            <person name="Liu X."/>
            <person name="Liu J."/>
            <person name="Liu S."/>
            <person name="Lokyitsang T."/>
            <person name="Lokyitsang Y."/>
            <person name="Lubonja R."/>
            <person name="Lui A."/>
            <person name="MacDonald P."/>
            <person name="Magnisalis V."/>
            <person name="Maru K."/>
            <person name="Matthews C."/>
            <person name="McCusker W."/>
            <person name="McDonough S."/>
            <person name="Mehta T."/>
            <person name="Meldrim J."/>
            <person name="Meneus L."/>
            <person name="Mihai O."/>
            <person name="Mihalev A."/>
            <person name="Mihova T."/>
            <person name="Mittelman R."/>
            <person name="Mlenga V."/>
            <person name="Montmayeur A."/>
            <person name="Mulrain L."/>
            <person name="Navidi A."/>
            <person name="Naylor J."/>
            <person name="Negash T."/>
            <person name="Nguyen T."/>
            <person name="Nguyen N."/>
            <person name="Nicol R."/>
            <person name="Norbu C."/>
            <person name="Norbu N."/>
            <person name="Novod N."/>
            <person name="O'Neill B."/>
            <person name="Osman S."/>
            <person name="Markiewicz E."/>
            <person name="Oyono O.L."/>
            <person name="Patti C."/>
            <person name="Phunkhang P."/>
            <person name="Pierre F."/>
            <person name="Priest M."/>
            <person name="Raghuraman S."/>
            <person name="Rege F."/>
            <person name="Reyes R."/>
            <person name="Rise C."/>
            <person name="Rogov P."/>
            <person name="Ross K."/>
            <person name="Ryan E."/>
            <person name="Settipalli S."/>
            <person name="Shea T."/>
            <person name="Sherpa N."/>
            <person name="Shi L."/>
            <person name="Shih D."/>
            <person name="Sparrow T."/>
            <person name="Spaulding J."/>
            <person name="Stalker J."/>
            <person name="Stange-Thomann N."/>
            <person name="Stavropoulos S."/>
            <person name="Stone C."/>
            <person name="Strader C."/>
            <person name="Tesfaye S."/>
            <person name="Thomson T."/>
            <person name="Thoulutsang Y."/>
            <person name="Thoulutsang D."/>
            <person name="Topham K."/>
            <person name="Topping I."/>
            <person name="Tsamla T."/>
            <person name="Vassiliev H."/>
            <person name="Vo A."/>
            <person name="Wangchuk T."/>
            <person name="Wangdi T."/>
            <person name="Weiand M."/>
            <person name="Wilkinson J."/>
            <person name="Wilson A."/>
            <person name="Yadav S."/>
            <person name="Young G."/>
            <person name="Yu Q."/>
            <person name="Zembek L."/>
            <person name="Zhong D."/>
            <person name="Zimmer A."/>
            <person name="Zwirko Z."/>
            <person name="Jaffe D.B."/>
            <person name="Alvarez P."/>
            <person name="Brockman W."/>
            <person name="Butler J."/>
            <person name="Chin C."/>
            <person name="Gnerre S."/>
            <person name="Grabherr M."/>
            <person name="Kleber M."/>
            <person name="Mauceli E."/>
            <person name="MacCallum I."/>
        </authorList>
    </citation>
    <scope>NUCLEOTIDE SEQUENCE [LARGE SCALE GENOMIC DNA]</scope>
    <source>
        <strain evidence="2">Tucson 15287-2541.00</strain>
    </source>
</reference>
<name>B4K0V9_DROGR</name>
<dbReference type="EMBL" id="CH916602">
    <property type="protein sequence ID" value="EDV94243.1"/>
    <property type="molecule type" value="Genomic_DNA"/>
</dbReference>
<dbReference type="Proteomes" id="UP000001070">
    <property type="component" value="Unassembled WGS sequence"/>
</dbReference>
<gene>
    <name evidence="1" type="primary">Dgri\GH23903</name>
    <name evidence="1" type="ORF">Dgri_GH23903</name>
</gene>
<dbReference type="PhylomeDB" id="B4K0V9"/>
<dbReference type="AlphaFoldDB" id="B4K0V9"/>
<organism evidence="2">
    <name type="scientific">Drosophila grimshawi</name>
    <name type="common">Hawaiian fruit fly</name>
    <name type="synonym">Idiomyia grimshawi</name>
    <dbReference type="NCBI Taxonomy" id="7222"/>
    <lineage>
        <taxon>Eukaryota</taxon>
        <taxon>Metazoa</taxon>
        <taxon>Ecdysozoa</taxon>
        <taxon>Arthropoda</taxon>
        <taxon>Hexapoda</taxon>
        <taxon>Insecta</taxon>
        <taxon>Pterygota</taxon>
        <taxon>Neoptera</taxon>
        <taxon>Endopterygota</taxon>
        <taxon>Diptera</taxon>
        <taxon>Brachycera</taxon>
        <taxon>Muscomorpha</taxon>
        <taxon>Ephydroidea</taxon>
        <taxon>Drosophilidae</taxon>
        <taxon>Drosophila</taxon>
        <taxon>Hawaiian Drosophila</taxon>
    </lineage>
</organism>
<dbReference type="InParanoid" id="B4K0V9"/>
<sequence>MTRISGHLLWTFIYGGFSNTCLSTYSSVDFDSDHLPVHIELAAKGLFAQAGLRRRILPSNANISKFQAYLNQRVLLNTEINSGEDIEDAIDVLNSNIYEAAKYASPPHLWQKQHSNASVKKTSLDDQTRKLLQLKREFLVLRTSSARQRYRQVQNRLRKALRLLKVNYLNNLFKQIDVHDRYRMQKLWRLTQTLKRQVEPNWPFKMHSVDGTQTWTRTNSEKAEEFVHHLEARFMPNYLNTEEDRRKVAGELQLLQQQQQQRIAGDGGAFGTSLPFRPVTLSEVTLEIKALVLKKSPGLDNIDNHVIKVLPQKAILYLVLLFNSIQQLARVTQFILGAYEKRQYCSAVFIDISEAFDRVWHEGLLYKLIRLLPPTLYGVLRSYLSNRSFVVNTGADPNSATGSYSDKL</sequence>
<keyword evidence="2" id="KW-1185">Reference proteome</keyword>